<name>A0ABT5K2A1_9BURK</name>
<feature type="signal peptide" evidence="1">
    <location>
        <begin position="1"/>
        <end position="27"/>
    </location>
</feature>
<comment type="caution">
    <text evidence="2">The sequence shown here is derived from an EMBL/GenBank/DDBJ whole genome shotgun (WGS) entry which is preliminary data.</text>
</comment>
<proteinExistence type="predicted"/>
<evidence type="ECO:0000313" key="3">
    <source>
        <dbReference type="Proteomes" id="UP001221208"/>
    </source>
</evidence>
<evidence type="ECO:0000256" key="1">
    <source>
        <dbReference type="SAM" id="SignalP"/>
    </source>
</evidence>
<keyword evidence="1" id="KW-0732">Signal</keyword>
<sequence length="57" mass="6062">MISIKKALFIFCAAVGLSGAIAGFAVARPSQQTCDNLEIKCQQGNPRACELLARHCP</sequence>
<dbReference type="EMBL" id="JAQQXR010000005">
    <property type="protein sequence ID" value="MDC8758856.1"/>
    <property type="molecule type" value="Genomic_DNA"/>
</dbReference>
<dbReference type="RefSeq" id="WP_273671682.1">
    <property type="nucleotide sequence ID" value="NZ_JAQQXR010000005.1"/>
</dbReference>
<organism evidence="2 3">
    <name type="scientific">Janthinobacterium fluminis</name>
    <dbReference type="NCBI Taxonomy" id="2987524"/>
    <lineage>
        <taxon>Bacteria</taxon>
        <taxon>Pseudomonadati</taxon>
        <taxon>Pseudomonadota</taxon>
        <taxon>Betaproteobacteria</taxon>
        <taxon>Burkholderiales</taxon>
        <taxon>Oxalobacteraceae</taxon>
        <taxon>Janthinobacterium</taxon>
    </lineage>
</organism>
<feature type="chain" id="PRO_5046312081" evidence="1">
    <location>
        <begin position="28"/>
        <end position="57"/>
    </location>
</feature>
<evidence type="ECO:0000313" key="2">
    <source>
        <dbReference type="EMBL" id="MDC8758856.1"/>
    </source>
</evidence>
<protein>
    <submittedName>
        <fullName evidence="2">Uncharacterized protein</fullName>
    </submittedName>
</protein>
<dbReference type="Proteomes" id="UP001221208">
    <property type="component" value="Unassembled WGS sequence"/>
</dbReference>
<keyword evidence="3" id="KW-1185">Reference proteome</keyword>
<accession>A0ABT5K2A1</accession>
<reference evidence="2 3" key="1">
    <citation type="submission" date="2022-10" db="EMBL/GenBank/DDBJ databases">
        <title>Janthinobacterium sp. hw3 Genome sequencing.</title>
        <authorList>
            <person name="Park S."/>
        </authorList>
    </citation>
    <scope>NUCLEOTIDE SEQUENCE [LARGE SCALE GENOMIC DNA]</scope>
    <source>
        <strain evidence="3">hw3</strain>
    </source>
</reference>
<gene>
    <name evidence="2" type="ORF">OIK44_14835</name>
</gene>